<name>A0ABW6WKL3_9ACTN</name>
<dbReference type="EMBL" id="JBIAZU010000005">
    <property type="protein sequence ID" value="MFF5293829.1"/>
    <property type="molecule type" value="Genomic_DNA"/>
</dbReference>
<accession>A0ABW6WKL3</accession>
<keyword evidence="4" id="KW-1185">Reference proteome</keyword>
<organism evidence="3 4">
    <name type="scientific">Paractinoplanes globisporus</name>
    <dbReference type="NCBI Taxonomy" id="113565"/>
    <lineage>
        <taxon>Bacteria</taxon>
        <taxon>Bacillati</taxon>
        <taxon>Actinomycetota</taxon>
        <taxon>Actinomycetes</taxon>
        <taxon>Micromonosporales</taxon>
        <taxon>Micromonosporaceae</taxon>
        <taxon>Paractinoplanes</taxon>
    </lineage>
</organism>
<keyword evidence="1" id="KW-0418">Kinase</keyword>
<dbReference type="Gene3D" id="3.30.565.10">
    <property type="entry name" value="Histidine kinase-like ATPase, C-terminal domain"/>
    <property type="match status" value="1"/>
</dbReference>
<evidence type="ECO:0000313" key="3">
    <source>
        <dbReference type="EMBL" id="MFF5293829.1"/>
    </source>
</evidence>
<evidence type="ECO:0000313" key="4">
    <source>
        <dbReference type="Proteomes" id="UP001602245"/>
    </source>
</evidence>
<keyword evidence="3" id="KW-0067">ATP-binding</keyword>
<dbReference type="InterPro" id="IPR036890">
    <property type="entry name" value="HATPase_C_sf"/>
</dbReference>
<keyword evidence="1" id="KW-0723">Serine/threonine-protein kinase</keyword>
<evidence type="ECO:0000256" key="1">
    <source>
        <dbReference type="ARBA" id="ARBA00022527"/>
    </source>
</evidence>
<dbReference type="GO" id="GO:0005524">
    <property type="term" value="F:ATP binding"/>
    <property type="evidence" value="ECO:0007669"/>
    <property type="project" value="UniProtKB-KW"/>
</dbReference>
<dbReference type="SUPFAM" id="SSF55874">
    <property type="entry name" value="ATPase domain of HSP90 chaperone/DNA topoisomerase II/histidine kinase"/>
    <property type="match status" value="1"/>
</dbReference>
<sequence length="276" mass="29043">MGARSWGTQALRAPYLVAASTYGRGVSVGVVADAGTAVVEMTVHGPWSQHLDSQVTAGLRLCRAGPCASVIIDLHDLSDPYGLSYPFWSEAVREASVGPAPVWLALCVRGMTTLDGRLGASDGQNSLVFATMPEARTAIAGLLSRTRRVQARLAPEAASVRAARDLVARACHAWHLPQVHDACLVVSELAANAVEHAGTEFVVTASTDAVRLHVAVRDGAPQYPELGEQALVDQPASINMRGRGLRLVHAVSTAWGAMPARVGKVVWATVPPSPPL</sequence>
<proteinExistence type="predicted"/>
<dbReference type="RefSeq" id="WP_157296292.1">
    <property type="nucleotide sequence ID" value="NZ_JBIAZU010000005.1"/>
</dbReference>
<protein>
    <submittedName>
        <fullName evidence="3">ATP-binding protein</fullName>
    </submittedName>
</protein>
<keyword evidence="3" id="KW-0547">Nucleotide-binding</keyword>
<evidence type="ECO:0000259" key="2">
    <source>
        <dbReference type="Pfam" id="PF13581"/>
    </source>
</evidence>
<dbReference type="PANTHER" id="PTHR35526">
    <property type="entry name" value="ANTI-SIGMA-F FACTOR RSBW-RELATED"/>
    <property type="match status" value="1"/>
</dbReference>
<dbReference type="Proteomes" id="UP001602245">
    <property type="component" value="Unassembled WGS sequence"/>
</dbReference>
<dbReference type="CDD" id="cd16936">
    <property type="entry name" value="HATPase_RsbW-like"/>
    <property type="match status" value="1"/>
</dbReference>
<dbReference type="InterPro" id="IPR050267">
    <property type="entry name" value="Anti-sigma-factor_SerPK"/>
</dbReference>
<keyword evidence="1" id="KW-0808">Transferase</keyword>
<comment type="caution">
    <text evidence="3">The sequence shown here is derived from an EMBL/GenBank/DDBJ whole genome shotgun (WGS) entry which is preliminary data.</text>
</comment>
<dbReference type="InterPro" id="IPR003594">
    <property type="entry name" value="HATPase_dom"/>
</dbReference>
<dbReference type="Pfam" id="PF13581">
    <property type="entry name" value="HATPase_c_2"/>
    <property type="match status" value="1"/>
</dbReference>
<feature type="domain" description="Histidine kinase/HSP90-like ATPase" evidence="2">
    <location>
        <begin position="155"/>
        <end position="255"/>
    </location>
</feature>
<reference evidence="3 4" key="1">
    <citation type="submission" date="2024-10" db="EMBL/GenBank/DDBJ databases">
        <title>The Natural Products Discovery Center: Release of the First 8490 Sequenced Strains for Exploring Actinobacteria Biosynthetic Diversity.</title>
        <authorList>
            <person name="Kalkreuter E."/>
            <person name="Kautsar S.A."/>
            <person name="Yang D."/>
            <person name="Bader C.D."/>
            <person name="Teijaro C.N."/>
            <person name="Fluegel L."/>
            <person name="Davis C.M."/>
            <person name="Simpson J.R."/>
            <person name="Lauterbach L."/>
            <person name="Steele A.D."/>
            <person name="Gui C."/>
            <person name="Meng S."/>
            <person name="Li G."/>
            <person name="Viehrig K."/>
            <person name="Ye F."/>
            <person name="Su P."/>
            <person name="Kiefer A.F."/>
            <person name="Nichols A."/>
            <person name="Cepeda A.J."/>
            <person name="Yan W."/>
            <person name="Fan B."/>
            <person name="Jiang Y."/>
            <person name="Adhikari A."/>
            <person name="Zheng C.-J."/>
            <person name="Schuster L."/>
            <person name="Cowan T.M."/>
            <person name="Smanski M.J."/>
            <person name="Chevrette M.G."/>
            <person name="De Carvalho L.P.S."/>
            <person name="Shen B."/>
        </authorList>
    </citation>
    <scope>NUCLEOTIDE SEQUENCE [LARGE SCALE GENOMIC DNA]</scope>
    <source>
        <strain evidence="3 4">NPDC000087</strain>
    </source>
</reference>
<gene>
    <name evidence="3" type="ORF">ACFY35_30725</name>
</gene>
<dbReference type="PANTHER" id="PTHR35526:SF3">
    <property type="entry name" value="ANTI-SIGMA-F FACTOR RSBW"/>
    <property type="match status" value="1"/>
</dbReference>